<keyword evidence="11" id="KW-1133">Transmembrane helix</keyword>
<dbReference type="RefSeq" id="WP_069024255.1">
    <property type="nucleotide sequence ID" value="NZ_LVJZ01000003.1"/>
</dbReference>
<dbReference type="GO" id="GO:0016020">
    <property type="term" value="C:membrane"/>
    <property type="evidence" value="ECO:0007669"/>
    <property type="project" value="UniProtKB-SubCell"/>
</dbReference>
<dbReference type="Gene3D" id="3.30.450.20">
    <property type="entry name" value="PAS domain"/>
    <property type="match status" value="4"/>
</dbReference>
<dbReference type="InterPro" id="IPR035965">
    <property type="entry name" value="PAS-like_dom_sf"/>
</dbReference>
<dbReference type="PANTHER" id="PTHR45138">
    <property type="entry name" value="REGULATORY COMPONENTS OF SENSORY TRANSDUCTION SYSTEM"/>
    <property type="match status" value="1"/>
</dbReference>
<accession>A0A1E2UNS4</accession>
<dbReference type="Pfam" id="PF13426">
    <property type="entry name" value="PAS_9"/>
    <property type="match status" value="1"/>
</dbReference>
<sequence length="779" mass="90082">MNIGRFNRYYLLFLIPLAVLTSLTFWIIHNQTMDRVTSELKLESNILAGQVRDQLNLSFAEIHSDLKLLTEHYKLHQLDSLIKPRNVINELQELWISVAEQRARYDQIRFLDDQGQETIRINYSNQKAAATPEQKLQSKRHRYYFIEAINTPSGEIWNSLLDLNIERKQIELPLKPTIRFSTRVNRHDGQPDGVIIINYLAKNLLDKFRRVTASYSGHALLLNWQGYSLVSPNAANDWGFMFPDSPQSRVSLEHETAWQATQNNKQGQLLNQMGLYTYNQIDPSGNNEAASKCNSCLWLMLHVPNQLIEVKLWRELSKTIPLLLLSFFLFAIILGVALWHREKRQAHERQIQELNRNISYEHELFLNSPGVIAKLRNEIGWPIEFISSNIEELLDYDADYFASGKVTYSSMIDSRYLEKYTQETLEAENKGSNSFSHSPYLIVGRNKRSRWIQETVHAIRDKLGKLTGFYVHINDVTPLKEAEERLTQSRDYIQKVVDTIPDPTMVIDIDSHELKLINQSALDLYNNGQAIDPEITCYRLSHKRSNPCRGQLDPCPIKQIMEKRTAVSVVHKHYDHQGNVIHVDVRATPIFDDSGENIVQIIESHRDITETVEMEKQLQHIAETDRLTQIYNRMKFDEELKNQIAWASLTNNRFGLIMFDLDHFKKINDTYGHDMGDKVLINTVDLLNGRIRKSDVLARWGGEEFMIIAPLIDTKELRSLVESLRNAVQQYEHEGVGSITASFGASVVRPSDNIHSLLKRVDSALYESKQKGRNRSTVF</sequence>
<evidence type="ECO:0000313" key="14">
    <source>
        <dbReference type="EMBL" id="ODB96367.1"/>
    </source>
</evidence>
<dbReference type="InterPro" id="IPR000700">
    <property type="entry name" value="PAS-assoc_C"/>
</dbReference>
<proteinExistence type="predicted"/>
<dbReference type="SMART" id="SM00267">
    <property type="entry name" value="GGDEF"/>
    <property type="match status" value="1"/>
</dbReference>
<dbReference type="InterPro" id="IPR001610">
    <property type="entry name" value="PAC"/>
</dbReference>
<dbReference type="AlphaFoldDB" id="A0A1E2UNS4"/>
<dbReference type="PROSITE" id="PS50113">
    <property type="entry name" value="PAC"/>
    <property type="match status" value="2"/>
</dbReference>
<dbReference type="GO" id="GO:0005524">
    <property type="term" value="F:ATP binding"/>
    <property type="evidence" value="ECO:0007669"/>
    <property type="project" value="UniProtKB-KW"/>
</dbReference>
<dbReference type="EMBL" id="LVJZ01000003">
    <property type="protein sequence ID" value="ODB96367.1"/>
    <property type="molecule type" value="Genomic_DNA"/>
</dbReference>
<dbReference type="PROSITE" id="PS50887">
    <property type="entry name" value="GGDEF"/>
    <property type="match status" value="1"/>
</dbReference>
<evidence type="ECO:0000256" key="5">
    <source>
        <dbReference type="ARBA" id="ARBA00022679"/>
    </source>
</evidence>
<dbReference type="Gene3D" id="3.30.70.270">
    <property type="match status" value="1"/>
</dbReference>
<dbReference type="InterPro" id="IPR050469">
    <property type="entry name" value="Diguanylate_Cyclase"/>
</dbReference>
<dbReference type="GO" id="GO:0016301">
    <property type="term" value="F:kinase activity"/>
    <property type="evidence" value="ECO:0007669"/>
    <property type="project" value="UniProtKB-KW"/>
</dbReference>
<keyword evidence="5" id="KW-0808">Transferase</keyword>
<dbReference type="Pfam" id="PF00990">
    <property type="entry name" value="GGDEF"/>
    <property type="match status" value="1"/>
</dbReference>
<keyword evidence="6" id="KW-0547">Nucleotide-binding</keyword>
<dbReference type="Pfam" id="PF21623">
    <property type="entry name" value="HK_sensor_dom_bact"/>
    <property type="match status" value="1"/>
</dbReference>
<dbReference type="InterPro" id="IPR000160">
    <property type="entry name" value="GGDEF_dom"/>
</dbReference>
<dbReference type="CDD" id="cd01949">
    <property type="entry name" value="GGDEF"/>
    <property type="match status" value="1"/>
</dbReference>
<dbReference type="GO" id="GO:0000160">
    <property type="term" value="P:phosphorelay signal transduction system"/>
    <property type="evidence" value="ECO:0007669"/>
    <property type="project" value="UniProtKB-KW"/>
</dbReference>
<feature type="domain" description="PAC" evidence="12">
    <location>
        <begin position="563"/>
        <end position="620"/>
    </location>
</feature>
<feature type="transmembrane region" description="Helical" evidence="11">
    <location>
        <begin position="9"/>
        <end position="28"/>
    </location>
</feature>
<dbReference type="SMART" id="SM00086">
    <property type="entry name" value="PAC"/>
    <property type="match status" value="2"/>
</dbReference>
<evidence type="ECO:0000259" key="13">
    <source>
        <dbReference type="PROSITE" id="PS50887"/>
    </source>
</evidence>
<keyword evidence="11" id="KW-0812">Transmembrane</keyword>
<evidence type="ECO:0000256" key="10">
    <source>
        <dbReference type="ARBA" id="ARBA00034247"/>
    </source>
</evidence>
<evidence type="ECO:0000256" key="8">
    <source>
        <dbReference type="ARBA" id="ARBA00022840"/>
    </source>
</evidence>
<dbReference type="InterPro" id="IPR048760">
    <property type="entry name" value="VP0354-like_sensor_dom"/>
</dbReference>
<organism evidence="14 15">
    <name type="scientific">Candidatus Thiodiazotropha endoloripes</name>
    <dbReference type="NCBI Taxonomy" id="1818881"/>
    <lineage>
        <taxon>Bacteria</taxon>
        <taxon>Pseudomonadati</taxon>
        <taxon>Pseudomonadota</taxon>
        <taxon>Gammaproteobacteria</taxon>
        <taxon>Chromatiales</taxon>
        <taxon>Sedimenticolaceae</taxon>
        <taxon>Candidatus Thiodiazotropha</taxon>
    </lineage>
</organism>
<evidence type="ECO:0000256" key="3">
    <source>
        <dbReference type="ARBA" id="ARBA00012528"/>
    </source>
</evidence>
<dbReference type="Pfam" id="PF08447">
    <property type="entry name" value="PAS_3"/>
    <property type="match status" value="1"/>
</dbReference>
<comment type="catalytic activity">
    <reaction evidence="10">
        <text>2 GTP = 3',3'-c-di-GMP + 2 diphosphate</text>
        <dbReference type="Rhea" id="RHEA:24898"/>
        <dbReference type="ChEBI" id="CHEBI:33019"/>
        <dbReference type="ChEBI" id="CHEBI:37565"/>
        <dbReference type="ChEBI" id="CHEBI:58805"/>
        <dbReference type="EC" id="2.7.7.65"/>
    </reaction>
</comment>
<evidence type="ECO:0000256" key="6">
    <source>
        <dbReference type="ARBA" id="ARBA00022741"/>
    </source>
</evidence>
<dbReference type="SUPFAM" id="SSF55073">
    <property type="entry name" value="Nucleotide cyclase"/>
    <property type="match status" value="1"/>
</dbReference>
<evidence type="ECO:0000256" key="2">
    <source>
        <dbReference type="ARBA" id="ARBA00004370"/>
    </source>
</evidence>
<feature type="transmembrane region" description="Helical" evidence="11">
    <location>
        <begin position="320"/>
        <end position="339"/>
    </location>
</feature>
<evidence type="ECO:0000256" key="7">
    <source>
        <dbReference type="ARBA" id="ARBA00022777"/>
    </source>
</evidence>
<protein>
    <recommendedName>
        <fullName evidence="3">diguanylate cyclase</fullName>
        <ecNumber evidence="3">2.7.7.65</ecNumber>
    </recommendedName>
</protein>
<keyword evidence="7" id="KW-0418">Kinase</keyword>
<dbReference type="NCBIfam" id="TIGR00254">
    <property type="entry name" value="GGDEF"/>
    <property type="match status" value="1"/>
</dbReference>
<dbReference type="InterPro" id="IPR000014">
    <property type="entry name" value="PAS"/>
</dbReference>
<dbReference type="FunFam" id="3.30.70.270:FF:000001">
    <property type="entry name" value="Diguanylate cyclase domain protein"/>
    <property type="match status" value="1"/>
</dbReference>
<dbReference type="InterPro" id="IPR029151">
    <property type="entry name" value="Sensor-like_sf"/>
</dbReference>
<reference evidence="14 15" key="1">
    <citation type="submission" date="2016-03" db="EMBL/GenBank/DDBJ databases">
        <title>Chemosynthetic sulphur-oxidizing symbionts of marine invertebrate animals are capable of nitrogen fixation.</title>
        <authorList>
            <person name="Petersen J.M."/>
            <person name="Kemper A."/>
            <person name="Gruber-Vodicka H."/>
            <person name="Cardini U."/>
            <person name="Geest Mvander."/>
            <person name="Kleiner M."/>
            <person name="Bulgheresi S."/>
            <person name="Fussmann M."/>
            <person name="Herbold C."/>
            <person name="Seah B.K.B."/>
            <person name="Antony C.Paul."/>
            <person name="Liu D."/>
            <person name="Belitz A."/>
            <person name="Weber M."/>
        </authorList>
    </citation>
    <scope>NUCLEOTIDE SEQUENCE [LARGE SCALE GENOMIC DNA]</scope>
    <source>
        <strain evidence="14">G_D</strain>
    </source>
</reference>
<dbReference type="Proteomes" id="UP000094849">
    <property type="component" value="Unassembled WGS sequence"/>
</dbReference>
<comment type="subcellular location">
    <subcellularLocation>
        <location evidence="2">Membrane</location>
    </subcellularLocation>
</comment>
<dbReference type="PANTHER" id="PTHR45138:SF9">
    <property type="entry name" value="DIGUANYLATE CYCLASE DGCM-RELATED"/>
    <property type="match status" value="1"/>
</dbReference>
<feature type="domain" description="GGDEF" evidence="13">
    <location>
        <begin position="652"/>
        <end position="779"/>
    </location>
</feature>
<comment type="caution">
    <text evidence="14">The sequence shown here is derived from an EMBL/GenBank/DDBJ whole genome shotgun (WGS) entry which is preliminary data.</text>
</comment>
<evidence type="ECO:0000256" key="11">
    <source>
        <dbReference type="SAM" id="Phobius"/>
    </source>
</evidence>
<keyword evidence="4" id="KW-0597">Phosphoprotein</keyword>
<evidence type="ECO:0000256" key="4">
    <source>
        <dbReference type="ARBA" id="ARBA00022553"/>
    </source>
</evidence>
<dbReference type="SUPFAM" id="SSF55785">
    <property type="entry name" value="PYP-like sensor domain (PAS domain)"/>
    <property type="match status" value="2"/>
</dbReference>
<evidence type="ECO:0000259" key="12">
    <source>
        <dbReference type="PROSITE" id="PS50113"/>
    </source>
</evidence>
<dbReference type="SUPFAM" id="SSF103190">
    <property type="entry name" value="Sensory domain-like"/>
    <property type="match status" value="2"/>
</dbReference>
<gene>
    <name evidence="14" type="ORF">A3196_06090</name>
</gene>
<dbReference type="InterPro" id="IPR013655">
    <property type="entry name" value="PAS_fold_3"/>
</dbReference>
<dbReference type="GO" id="GO:0052621">
    <property type="term" value="F:diguanylate cyclase activity"/>
    <property type="evidence" value="ECO:0007669"/>
    <property type="project" value="UniProtKB-EC"/>
</dbReference>
<keyword evidence="9" id="KW-0902">Two-component regulatory system</keyword>
<evidence type="ECO:0000256" key="9">
    <source>
        <dbReference type="ARBA" id="ARBA00023012"/>
    </source>
</evidence>
<name>A0A1E2UNS4_9GAMM</name>
<keyword evidence="15" id="KW-1185">Reference proteome</keyword>
<feature type="domain" description="PAC" evidence="12">
    <location>
        <begin position="436"/>
        <end position="488"/>
    </location>
</feature>
<dbReference type="EC" id="2.7.7.65" evidence="3"/>
<evidence type="ECO:0000313" key="15">
    <source>
        <dbReference type="Proteomes" id="UP000094849"/>
    </source>
</evidence>
<keyword evidence="8" id="KW-0067">ATP-binding</keyword>
<evidence type="ECO:0000256" key="1">
    <source>
        <dbReference type="ARBA" id="ARBA00001946"/>
    </source>
</evidence>
<dbReference type="InterPro" id="IPR043128">
    <property type="entry name" value="Rev_trsase/Diguanyl_cyclase"/>
</dbReference>
<keyword evidence="11" id="KW-0472">Membrane</keyword>
<comment type="cofactor">
    <cofactor evidence="1">
        <name>Mg(2+)</name>
        <dbReference type="ChEBI" id="CHEBI:18420"/>
    </cofactor>
</comment>
<dbReference type="STRING" id="1818881.A3196_06090"/>
<dbReference type="InterPro" id="IPR029787">
    <property type="entry name" value="Nucleotide_cyclase"/>
</dbReference>